<dbReference type="STRING" id="879212.DespoDRAFT_00105"/>
<dbReference type="HOGENOM" id="CLU_084710_0_0_7"/>
<dbReference type="eggNOG" id="COG0489">
    <property type="taxonomic scope" value="Bacteria"/>
</dbReference>
<dbReference type="Gene3D" id="3.40.50.300">
    <property type="entry name" value="P-loop containing nucleotide triphosphate hydrolases"/>
    <property type="match status" value="1"/>
</dbReference>
<evidence type="ECO:0000313" key="2">
    <source>
        <dbReference type="Proteomes" id="UP000005778"/>
    </source>
</evidence>
<dbReference type="EMBL" id="CM001488">
    <property type="protein sequence ID" value="EIM62151.1"/>
    <property type="molecule type" value="Genomic_DNA"/>
</dbReference>
<dbReference type="Proteomes" id="UP000005778">
    <property type="component" value="Chromosome"/>
</dbReference>
<evidence type="ECO:0000313" key="1">
    <source>
        <dbReference type="EMBL" id="EIM62151.1"/>
    </source>
</evidence>
<name>I5AY38_9BACT</name>
<proteinExistence type="predicted"/>
<protein>
    <recommendedName>
        <fullName evidence="3">Cobalamin biosynthesis protein CbiA</fullName>
    </recommendedName>
</protein>
<reference evidence="1 2" key="1">
    <citation type="submission" date="2011-09" db="EMBL/GenBank/DDBJ databases">
        <authorList>
            <consortium name="US DOE Joint Genome Institute (JGI-PGF)"/>
            <person name="Lucas S."/>
            <person name="Han J."/>
            <person name="Lapidus A."/>
            <person name="Cheng J.-F."/>
            <person name="Goodwin L."/>
            <person name="Pitluck S."/>
            <person name="Peters L."/>
            <person name="Land M.L."/>
            <person name="Hauser L."/>
            <person name="Orellana R."/>
            <person name="Lovley D."/>
            <person name="Woyke T.J."/>
        </authorList>
    </citation>
    <scope>NUCLEOTIDE SEQUENCE [LARGE SCALE GENOMIC DNA]</scope>
    <source>
        <strain evidence="1 2">2ac9</strain>
    </source>
</reference>
<accession>I5AY38</accession>
<gene>
    <name evidence="1" type="ORF">DespoDRAFT_00105</name>
</gene>
<dbReference type="SUPFAM" id="SSF52540">
    <property type="entry name" value="P-loop containing nucleoside triphosphate hydrolases"/>
    <property type="match status" value="1"/>
</dbReference>
<sequence length="227" mass="24405">MLPDISGIIIIAGNYGSGKSETAVNLAVVSRRAGKSVKITDLDLVNPYFRSREAKKPLEDLGVEVVLPDKKYMHADLPILSSAVGDMIKNPAQVTILDAGGDGAGVTVLAALADVLKKSHVKLLQVINPLRPNTRDVQGCIKIKAQIEAAAKLPVTGLISNANLLDETTPQIIYDGYNLVTRVSEATGLNIEFITASTRLMPQLATERISCPILPIDRLLAFPWTRT</sequence>
<dbReference type="RefSeq" id="WP_004070494.1">
    <property type="nucleotide sequence ID" value="NZ_CM001488.1"/>
</dbReference>
<organism evidence="1 2">
    <name type="scientific">Desulfobacter postgatei 2ac9</name>
    <dbReference type="NCBI Taxonomy" id="879212"/>
    <lineage>
        <taxon>Bacteria</taxon>
        <taxon>Pseudomonadati</taxon>
        <taxon>Thermodesulfobacteriota</taxon>
        <taxon>Desulfobacteria</taxon>
        <taxon>Desulfobacterales</taxon>
        <taxon>Desulfobacteraceae</taxon>
        <taxon>Desulfobacter</taxon>
    </lineage>
</organism>
<keyword evidence="2" id="KW-1185">Reference proteome</keyword>
<evidence type="ECO:0008006" key="3">
    <source>
        <dbReference type="Google" id="ProtNLM"/>
    </source>
</evidence>
<dbReference type="InterPro" id="IPR027417">
    <property type="entry name" value="P-loop_NTPase"/>
</dbReference>
<dbReference type="OrthoDB" id="9779501at2"/>
<dbReference type="AlphaFoldDB" id="I5AY38"/>
<reference evidence="1 2" key="2">
    <citation type="submission" date="2012-02" db="EMBL/GenBank/DDBJ databases">
        <title>Improved High-Quality Draft sequence of Desulfobacter postgatei 2ac9.</title>
        <authorList>
            <consortium name="US DOE Joint Genome Institute"/>
            <person name="Lucas S."/>
            <person name="Han J."/>
            <person name="Lapidus A."/>
            <person name="Cheng J.-F."/>
            <person name="Goodwin L."/>
            <person name="Pitluck S."/>
            <person name="Peters L."/>
            <person name="Ovchinnikova G."/>
            <person name="Held B."/>
            <person name="Detter J.C."/>
            <person name="Han C."/>
            <person name="Tapia R."/>
            <person name="Land M."/>
            <person name="Hauser L."/>
            <person name="Kyrpides N."/>
            <person name="Ivanova N."/>
            <person name="Pagani I."/>
            <person name="Orellana R."/>
            <person name="Lovley D."/>
            <person name="Woyke T."/>
        </authorList>
    </citation>
    <scope>NUCLEOTIDE SEQUENCE [LARGE SCALE GENOMIC DNA]</scope>
    <source>
        <strain evidence="1 2">2ac9</strain>
    </source>
</reference>